<dbReference type="AlphaFoldDB" id="A0A6P8HDZ6"/>
<evidence type="ECO:0000256" key="1">
    <source>
        <dbReference type="SAM" id="SignalP"/>
    </source>
</evidence>
<dbReference type="RefSeq" id="XP_031554644.1">
    <property type="nucleotide sequence ID" value="XM_031698784.1"/>
</dbReference>
<dbReference type="Proteomes" id="UP000515163">
    <property type="component" value="Unplaced"/>
</dbReference>
<sequence length="176" mass="20229">MSVLNVVIFCVLVAWNYADAHVQESITLRVFDRSFNPGDVSVYQRLLDANLEGRGFNREIVTKTVTEKDNSTMHQVVFLFHKTVACRRAGEVERKINEYVEGLLSGELADRLAIELEKRKINQLPTCKVGIEVHFRVDPRTLFRGRRARRGVDQPRERKQDNHVCIGVCIHIVAEK</sequence>
<dbReference type="GeneID" id="116291603"/>
<organism evidence="2 3">
    <name type="scientific">Actinia tenebrosa</name>
    <name type="common">Australian red waratah sea anemone</name>
    <dbReference type="NCBI Taxonomy" id="6105"/>
    <lineage>
        <taxon>Eukaryota</taxon>
        <taxon>Metazoa</taxon>
        <taxon>Cnidaria</taxon>
        <taxon>Anthozoa</taxon>
        <taxon>Hexacorallia</taxon>
        <taxon>Actiniaria</taxon>
        <taxon>Actiniidae</taxon>
        <taxon>Actinia</taxon>
    </lineage>
</organism>
<reference evidence="3" key="1">
    <citation type="submission" date="2025-08" db="UniProtKB">
        <authorList>
            <consortium name="RefSeq"/>
        </authorList>
    </citation>
    <scope>IDENTIFICATION</scope>
    <source>
        <tissue evidence="3">Tentacle</tissue>
    </source>
</reference>
<evidence type="ECO:0000313" key="2">
    <source>
        <dbReference type="Proteomes" id="UP000515163"/>
    </source>
</evidence>
<dbReference type="InParanoid" id="A0A6P8HDZ6"/>
<dbReference type="OrthoDB" id="5988715at2759"/>
<protein>
    <submittedName>
        <fullName evidence="3">Uncharacterized protein LOC116291603</fullName>
    </submittedName>
</protein>
<proteinExistence type="predicted"/>
<accession>A0A6P8HDZ6</accession>
<feature type="signal peptide" evidence="1">
    <location>
        <begin position="1"/>
        <end position="20"/>
    </location>
</feature>
<feature type="chain" id="PRO_5027684844" evidence="1">
    <location>
        <begin position="21"/>
        <end position="176"/>
    </location>
</feature>
<keyword evidence="2" id="KW-1185">Reference proteome</keyword>
<gene>
    <name evidence="3" type="primary">LOC116291603</name>
</gene>
<keyword evidence="1" id="KW-0732">Signal</keyword>
<dbReference type="KEGG" id="aten:116291603"/>
<name>A0A6P8HDZ6_ACTTE</name>
<evidence type="ECO:0000313" key="3">
    <source>
        <dbReference type="RefSeq" id="XP_031554644.1"/>
    </source>
</evidence>